<organism evidence="5 6">
    <name type="scientific">Pseudolycoriella hygida</name>
    <dbReference type="NCBI Taxonomy" id="35572"/>
    <lineage>
        <taxon>Eukaryota</taxon>
        <taxon>Metazoa</taxon>
        <taxon>Ecdysozoa</taxon>
        <taxon>Arthropoda</taxon>
        <taxon>Hexapoda</taxon>
        <taxon>Insecta</taxon>
        <taxon>Pterygota</taxon>
        <taxon>Neoptera</taxon>
        <taxon>Endopterygota</taxon>
        <taxon>Diptera</taxon>
        <taxon>Nematocera</taxon>
        <taxon>Sciaroidea</taxon>
        <taxon>Sciaridae</taxon>
        <taxon>Pseudolycoriella</taxon>
    </lineage>
</organism>
<sequence>MGMHMKMFRIQTIVAYLGIPYAQPPVNEKRFAPPLVDNLIAWDGVRNATVYPPQCWSDIRKPIKQHEEAFMRLIGLPKRKDTSQFDEDCLFLNIYIPDGTPPAEGYAVVVWLHSGDFVSGNSTELSPFHLVFKQKLIVVTVAYRLGIFGFFTSMDFAAPGNFGLMDQAAALLWINRNIQLFGGNEKSITLMGHGSGAVSVSLHLTSGDWSQDSFHKAIIMSGTSLSATSIREPRSYAGSLDQVASAFGCFRRPTVDLLGCLRRVDAQILMENSPVLDWGPIIDEGLSNTTTPFVPGHPRTLFERGKVQKVPLLIGFTNLEDSLDVSMGEVMEEGITSEMYDTLIGDIVLNEISSLESNESCGSNNQVVLDAVNFVYKPYPPITDAMELRQKFIEFNIERNFASPSVLLATHVSKMSETYVYKFDIKPKTAAATEGLPQWVGVPHRYDLIFVFGLPYWVQLENQTQWDNADKRLSDIIMTLWSNFAKFSDPSKLGVYIKWDPFTPQKQGVLIIDRSFNMSDSTSLNYNAMQFWNDYYPKVLDIAMQCCNATDGGNSLHTFVNNGSSYIIVLLLPIMFVYQTVYLST</sequence>
<gene>
    <name evidence="5" type="primary">Bche</name>
    <name evidence="5" type="ORF">Bhyg_05517</name>
</gene>
<evidence type="ECO:0000259" key="4">
    <source>
        <dbReference type="Pfam" id="PF00135"/>
    </source>
</evidence>
<comment type="caution">
    <text evidence="5">The sequence shown here is derived from an EMBL/GenBank/DDBJ whole genome shotgun (WGS) entry which is preliminary data.</text>
</comment>
<dbReference type="InterPro" id="IPR019819">
    <property type="entry name" value="Carboxylesterase_B_CS"/>
</dbReference>
<comment type="similarity">
    <text evidence="1">Belongs to the type-B carboxylesterase/lipase family.</text>
</comment>
<dbReference type="Pfam" id="PF00135">
    <property type="entry name" value="COesterase"/>
    <property type="match status" value="1"/>
</dbReference>
<proteinExistence type="inferred from homology"/>
<reference evidence="5" key="1">
    <citation type="submission" date="2022-07" db="EMBL/GenBank/DDBJ databases">
        <authorList>
            <person name="Trinca V."/>
            <person name="Uliana J.V.C."/>
            <person name="Torres T.T."/>
            <person name="Ward R.J."/>
            <person name="Monesi N."/>
        </authorList>
    </citation>
    <scope>NUCLEOTIDE SEQUENCE</scope>
    <source>
        <strain evidence="5">HSMRA1968</strain>
        <tissue evidence="5">Whole embryos</tissue>
    </source>
</reference>
<dbReference type="EMBL" id="WJQU01000002">
    <property type="protein sequence ID" value="KAJ6640586.1"/>
    <property type="molecule type" value="Genomic_DNA"/>
</dbReference>
<keyword evidence="6" id="KW-1185">Reference proteome</keyword>
<evidence type="ECO:0000313" key="5">
    <source>
        <dbReference type="EMBL" id="KAJ6640586.1"/>
    </source>
</evidence>
<keyword evidence="2" id="KW-0732">Signal</keyword>
<dbReference type="InterPro" id="IPR029058">
    <property type="entry name" value="AB_hydrolase_fold"/>
</dbReference>
<dbReference type="SUPFAM" id="SSF53474">
    <property type="entry name" value="alpha/beta-Hydrolases"/>
    <property type="match status" value="1"/>
</dbReference>
<evidence type="ECO:0000256" key="1">
    <source>
        <dbReference type="ARBA" id="ARBA00005964"/>
    </source>
</evidence>
<feature type="non-terminal residue" evidence="5">
    <location>
        <position position="585"/>
    </location>
</feature>
<evidence type="ECO:0000256" key="2">
    <source>
        <dbReference type="ARBA" id="ARBA00022729"/>
    </source>
</evidence>
<dbReference type="Proteomes" id="UP001151699">
    <property type="component" value="Chromosome B"/>
</dbReference>
<name>A0A9Q0MZS7_9DIPT</name>
<accession>A0A9Q0MZS7</accession>
<dbReference type="PANTHER" id="PTHR43903">
    <property type="entry name" value="NEUROLIGIN"/>
    <property type="match status" value="1"/>
</dbReference>
<dbReference type="AlphaFoldDB" id="A0A9Q0MZS7"/>
<evidence type="ECO:0000256" key="3">
    <source>
        <dbReference type="ARBA" id="ARBA00023180"/>
    </source>
</evidence>
<dbReference type="InterPro" id="IPR051093">
    <property type="entry name" value="Neuroligin/BSAL"/>
</dbReference>
<dbReference type="InterPro" id="IPR002018">
    <property type="entry name" value="CarbesteraseB"/>
</dbReference>
<protein>
    <submittedName>
        <fullName evidence="5">Cholinesterase</fullName>
    </submittedName>
</protein>
<dbReference type="Gene3D" id="3.40.50.1820">
    <property type="entry name" value="alpha/beta hydrolase"/>
    <property type="match status" value="1"/>
</dbReference>
<dbReference type="OrthoDB" id="408631at2759"/>
<keyword evidence="3" id="KW-0325">Glycoprotein</keyword>
<dbReference type="PROSITE" id="PS00941">
    <property type="entry name" value="CARBOXYLESTERASE_B_2"/>
    <property type="match status" value="1"/>
</dbReference>
<evidence type="ECO:0000313" key="6">
    <source>
        <dbReference type="Proteomes" id="UP001151699"/>
    </source>
</evidence>
<feature type="domain" description="Carboxylesterase type B" evidence="4">
    <location>
        <begin position="2"/>
        <end position="532"/>
    </location>
</feature>